<gene>
    <name evidence="5" type="ORF">CTI12_AA183200</name>
</gene>
<evidence type="ECO:0000256" key="2">
    <source>
        <dbReference type="ARBA" id="ARBA00022801"/>
    </source>
</evidence>
<reference evidence="5 6" key="1">
    <citation type="journal article" date="2018" name="Mol. Plant">
        <title>The genome of Artemisia annua provides insight into the evolution of Asteraceae family and artemisinin biosynthesis.</title>
        <authorList>
            <person name="Shen Q."/>
            <person name="Zhang L."/>
            <person name="Liao Z."/>
            <person name="Wang S."/>
            <person name="Yan T."/>
            <person name="Shi P."/>
            <person name="Liu M."/>
            <person name="Fu X."/>
            <person name="Pan Q."/>
            <person name="Wang Y."/>
            <person name="Lv Z."/>
            <person name="Lu X."/>
            <person name="Zhang F."/>
            <person name="Jiang W."/>
            <person name="Ma Y."/>
            <person name="Chen M."/>
            <person name="Hao X."/>
            <person name="Li L."/>
            <person name="Tang Y."/>
            <person name="Lv G."/>
            <person name="Zhou Y."/>
            <person name="Sun X."/>
            <person name="Brodelius P.E."/>
            <person name="Rose J.K.C."/>
            <person name="Tang K."/>
        </authorList>
    </citation>
    <scope>NUCLEOTIDE SEQUENCE [LARGE SCALE GENOMIC DNA]</scope>
    <source>
        <strain evidence="6">cv. Huhao1</strain>
        <tissue evidence="5">Leaf</tissue>
    </source>
</reference>
<protein>
    <submittedName>
        <fullName evidence="5">DEAD-box ATP-dependent RNA helicase 50</fullName>
    </submittedName>
</protein>
<organism evidence="5 6">
    <name type="scientific">Artemisia annua</name>
    <name type="common">Sweet wormwood</name>
    <dbReference type="NCBI Taxonomy" id="35608"/>
    <lineage>
        <taxon>Eukaryota</taxon>
        <taxon>Viridiplantae</taxon>
        <taxon>Streptophyta</taxon>
        <taxon>Embryophyta</taxon>
        <taxon>Tracheophyta</taxon>
        <taxon>Spermatophyta</taxon>
        <taxon>Magnoliopsida</taxon>
        <taxon>eudicotyledons</taxon>
        <taxon>Gunneridae</taxon>
        <taxon>Pentapetalae</taxon>
        <taxon>asterids</taxon>
        <taxon>campanulids</taxon>
        <taxon>Asterales</taxon>
        <taxon>Asteraceae</taxon>
        <taxon>Asteroideae</taxon>
        <taxon>Anthemideae</taxon>
        <taxon>Artemisiinae</taxon>
        <taxon>Artemisia</taxon>
    </lineage>
</organism>
<proteinExistence type="predicted"/>
<dbReference type="GO" id="GO:0004386">
    <property type="term" value="F:helicase activity"/>
    <property type="evidence" value="ECO:0007669"/>
    <property type="project" value="UniProtKB-KW"/>
</dbReference>
<keyword evidence="3 5" id="KW-0347">Helicase</keyword>
<dbReference type="EMBL" id="PKPP01001534">
    <property type="protein sequence ID" value="PWA81923.1"/>
    <property type="molecule type" value="Genomic_DNA"/>
</dbReference>
<sequence>MEDYTFMHQSLKQMRPVINVPPPFPAATIMEVLEAELDLIVCIMKGIPQHDMHKAHFMVNSADHKHVLSLMNLSPVTTQYLFVTATLPVDVYNKLVENFPDCESIMGPGMHHTSSGLEEIHSNAFEKRITILFGACHAELLCADFICHINKRLRHVFSLALPLDKICTWSGICGVRNNLATSMSSLYKGVLIWVLILKLWYDEGEEIEGVKSELSAQ</sequence>
<keyword evidence="1" id="KW-0547">Nucleotide-binding</keyword>
<dbReference type="GO" id="GO:0005524">
    <property type="term" value="F:ATP binding"/>
    <property type="evidence" value="ECO:0007669"/>
    <property type="project" value="UniProtKB-KW"/>
</dbReference>
<evidence type="ECO:0000256" key="4">
    <source>
        <dbReference type="ARBA" id="ARBA00022840"/>
    </source>
</evidence>
<keyword evidence="6" id="KW-1185">Reference proteome</keyword>
<comment type="caution">
    <text evidence="5">The sequence shown here is derived from an EMBL/GenBank/DDBJ whole genome shotgun (WGS) entry which is preliminary data.</text>
</comment>
<dbReference type="AlphaFoldDB" id="A0A2U1P844"/>
<name>A0A2U1P844_ARTAN</name>
<dbReference type="Gene3D" id="3.40.50.720">
    <property type="entry name" value="NAD(P)-binding Rossmann-like Domain"/>
    <property type="match status" value="1"/>
</dbReference>
<keyword evidence="2" id="KW-0378">Hydrolase</keyword>
<dbReference type="SUPFAM" id="SSF51735">
    <property type="entry name" value="NAD(P)-binding Rossmann-fold domains"/>
    <property type="match status" value="1"/>
</dbReference>
<evidence type="ECO:0000313" key="6">
    <source>
        <dbReference type="Proteomes" id="UP000245207"/>
    </source>
</evidence>
<dbReference type="GO" id="GO:0016787">
    <property type="term" value="F:hydrolase activity"/>
    <property type="evidence" value="ECO:0007669"/>
    <property type="project" value="UniProtKB-KW"/>
</dbReference>
<dbReference type="OrthoDB" id="10256233at2759"/>
<dbReference type="Proteomes" id="UP000245207">
    <property type="component" value="Unassembled WGS sequence"/>
</dbReference>
<evidence type="ECO:0000256" key="3">
    <source>
        <dbReference type="ARBA" id="ARBA00022806"/>
    </source>
</evidence>
<evidence type="ECO:0000256" key="1">
    <source>
        <dbReference type="ARBA" id="ARBA00022741"/>
    </source>
</evidence>
<accession>A0A2U1P844</accession>
<evidence type="ECO:0000313" key="5">
    <source>
        <dbReference type="EMBL" id="PWA81923.1"/>
    </source>
</evidence>
<dbReference type="STRING" id="35608.A0A2U1P844"/>
<dbReference type="InterPro" id="IPR036291">
    <property type="entry name" value="NAD(P)-bd_dom_sf"/>
</dbReference>
<dbReference type="PANTHER" id="PTHR47960">
    <property type="entry name" value="DEAD-BOX ATP-DEPENDENT RNA HELICASE 50"/>
    <property type="match status" value="1"/>
</dbReference>
<keyword evidence="4" id="KW-0067">ATP-binding</keyword>